<dbReference type="KEGG" id="pfer:IRI77_30535"/>
<feature type="chain" id="PRO_5032793558" description="Adhesin domain-containing protein" evidence="1">
    <location>
        <begin position="23"/>
        <end position="498"/>
    </location>
</feature>
<evidence type="ECO:0000313" key="3">
    <source>
        <dbReference type="Proteomes" id="UP000593892"/>
    </source>
</evidence>
<dbReference type="PANTHER" id="PTHR34094:SF1">
    <property type="entry name" value="PROTEIN FAM185A"/>
    <property type="match status" value="1"/>
</dbReference>
<gene>
    <name evidence="2" type="ORF">IRI77_30535</name>
</gene>
<name>A0A7S7SKI3_PALFE</name>
<evidence type="ECO:0000313" key="2">
    <source>
        <dbReference type="EMBL" id="QOY87070.1"/>
    </source>
</evidence>
<proteinExistence type="predicted"/>
<evidence type="ECO:0000256" key="1">
    <source>
        <dbReference type="SAM" id="SignalP"/>
    </source>
</evidence>
<dbReference type="PROSITE" id="PS51257">
    <property type="entry name" value="PROKAR_LIPOPROTEIN"/>
    <property type="match status" value="1"/>
</dbReference>
<feature type="signal peptide" evidence="1">
    <location>
        <begin position="1"/>
        <end position="22"/>
    </location>
</feature>
<dbReference type="AlphaFoldDB" id="A0A7S7SKI3"/>
<sequence length="498" mass="51433">MPVRNKTAFSAAALAACALVFGAQQEATRDINKTLVLRAGQRLRVENKFGPVNVRGTSRGDVSVRATIRVAAEDRTQAEALMNEIRVEAESTADGARVATIYPDDSVRGGLFRRMRRNNISYSVSYEIEIPQSASLDVANAFGSIAASGLNAGVQISGANGAVRLDDSGGVATIENRFGAVDVGRHKGDVTIRNTNGAVTVTDAAGLVNVTNGFGAVRLTRIGKGTTVVNKNGEVILDDSGPANLSNSFAQVTARQVKGDLTVNSTNSAIDASSIAGAANLRTSFGKITLTHVGRHAYVVNQNGEIVVEDAASADLTTTFAPVVVRQVKGFLKVSSGNGAVNASSIGGSAAVQTSFGPVDLQSVNGEVTVTDNNGSVTVDNAGGKISVKNSFGSVNLKGARGPVSVQSQNGAVSAQLSGRGCQPADIQTSFAQVRLTLPETANYDVVASTSFGGIRSDFPLTMQGELNQSSVRGKLGQGGCSLQVTNRNGGIEFLKGR</sequence>
<dbReference type="RefSeq" id="WP_194448739.1">
    <property type="nucleotide sequence ID" value="NZ_CP063849.1"/>
</dbReference>
<dbReference type="Proteomes" id="UP000593892">
    <property type="component" value="Chromosome"/>
</dbReference>
<keyword evidence="1" id="KW-0732">Signal</keyword>
<evidence type="ECO:0008006" key="4">
    <source>
        <dbReference type="Google" id="ProtNLM"/>
    </source>
</evidence>
<keyword evidence="3" id="KW-1185">Reference proteome</keyword>
<organism evidence="2 3">
    <name type="scientific">Paludibaculum fermentans</name>
    <dbReference type="NCBI Taxonomy" id="1473598"/>
    <lineage>
        <taxon>Bacteria</taxon>
        <taxon>Pseudomonadati</taxon>
        <taxon>Acidobacteriota</taxon>
        <taxon>Terriglobia</taxon>
        <taxon>Bryobacterales</taxon>
        <taxon>Bryobacteraceae</taxon>
        <taxon>Paludibaculum</taxon>
    </lineage>
</organism>
<dbReference type="PANTHER" id="PTHR34094">
    <property type="match status" value="1"/>
</dbReference>
<protein>
    <recommendedName>
        <fullName evidence="4">Adhesin domain-containing protein</fullName>
    </recommendedName>
</protein>
<reference evidence="2 3" key="1">
    <citation type="submission" date="2020-10" db="EMBL/GenBank/DDBJ databases">
        <title>Complete genome sequence of Paludibaculum fermentans P105T, a facultatively anaerobic acidobacterium capable of dissimilatory Fe(III) reduction.</title>
        <authorList>
            <person name="Dedysh S.N."/>
            <person name="Beletsky A.V."/>
            <person name="Kulichevskaya I.S."/>
            <person name="Mardanov A.V."/>
            <person name="Ravin N.V."/>
        </authorList>
    </citation>
    <scope>NUCLEOTIDE SEQUENCE [LARGE SCALE GENOMIC DNA]</scope>
    <source>
        <strain evidence="2 3">P105</strain>
    </source>
</reference>
<accession>A0A7S7SKI3</accession>
<dbReference type="EMBL" id="CP063849">
    <property type="protein sequence ID" value="QOY87070.1"/>
    <property type="molecule type" value="Genomic_DNA"/>
</dbReference>